<dbReference type="AlphaFoldDB" id="A0A1I4ZRF9"/>
<dbReference type="EMBL" id="FOVF01000028">
    <property type="protein sequence ID" value="SFN52747.1"/>
    <property type="molecule type" value="Genomic_DNA"/>
</dbReference>
<gene>
    <name evidence="1" type="ORF">SAMN05216289_12816</name>
</gene>
<sequence length="413" mass="46732">MGVGGSIGLAKPKRLRYHGRMHRQHKLPSAKISENRALPPAMQRRAAAALAVDIESAWAQCRVAVASGNKNLVKELHLRAKAHDAITDFAALRRVLDKSQRYFPTPSRIEPARISPVVVPVVPNSLEERLFRVARGYWSMPYSKGYGRRLRFVIMDEHHEALIGIIGLQSPSADLACRDQYLGMERDKKLAFVNNTLDAYTVGATPAYAPLLAGKLVAGYLCSPKIRQEYWSVYGNRRTTQLRKRIPQPLLAISTASAFGRSSIYNRLKFENRLLARPLGYTQGYGTVHLEEVYPRMVEWLQSIGKHVPAGFGNGPKVRWQNIMNTLVSLRLPMKFLEHGICRQVFLVDLVDNLLAVCNNADLPSPIAFDDCAWGDFWRERWCLPRAHRDPDWHEFPARTQLRDALTPHSVDP</sequence>
<evidence type="ECO:0000313" key="1">
    <source>
        <dbReference type="EMBL" id="SFN52747.1"/>
    </source>
</evidence>
<dbReference type="Proteomes" id="UP000198575">
    <property type="component" value="Unassembled WGS sequence"/>
</dbReference>
<proteinExistence type="predicted"/>
<keyword evidence="2" id="KW-1185">Reference proteome</keyword>
<reference evidence="1 2" key="1">
    <citation type="submission" date="2016-10" db="EMBL/GenBank/DDBJ databases">
        <authorList>
            <person name="de Groot N.N."/>
        </authorList>
    </citation>
    <scope>NUCLEOTIDE SEQUENCE [LARGE SCALE GENOMIC DNA]</scope>
    <source>
        <strain evidence="1 2">CGMCC 1.7659</strain>
    </source>
</reference>
<dbReference type="InterPro" id="IPR025639">
    <property type="entry name" value="DruA"/>
</dbReference>
<organism evidence="1 2">
    <name type="scientific">Dokdonella immobilis</name>
    <dbReference type="NCBI Taxonomy" id="578942"/>
    <lineage>
        <taxon>Bacteria</taxon>
        <taxon>Pseudomonadati</taxon>
        <taxon>Pseudomonadota</taxon>
        <taxon>Gammaproteobacteria</taxon>
        <taxon>Lysobacterales</taxon>
        <taxon>Rhodanobacteraceae</taxon>
        <taxon>Dokdonella</taxon>
    </lineage>
</organism>
<accession>A0A1I4ZRF9</accession>
<protein>
    <submittedName>
        <fullName evidence="1">Uncharacterized protein</fullName>
    </submittedName>
</protein>
<dbReference type="STRING" id="578942.SAMN05216289_12816"/>
<dbReference type="Pfam" id="PF14236">
    <property type="entry name" value="DruA"/>
    <property type="match status" value="1"/>
</dbReference>
<name>A0A1I4ZRF9_9GAMM</name>
<evidence type="ECO:0000313" key="2">
    <source>
        <dbReference type="Proteomes" id="UP000198575"/>
    </source>
</evidence>
<dbReference type="OrthoDB" id="6637466at2"/>